<dbReference type="RefSeq" id="XP_013269341.1">
    <property type="nucleotide sequence ID" value="XM_013413887.1"/>
</dbReference>
<feature type="chain" id="PRO_5002244574" evidence="1">
    <location>
        <begin position="19"/>
        <end position="83"/>
    </location>
</feature>
<dbReference type="HOGENOM" id="CLU_2543821_0_0_1"/>
<sequence length="83" mass="8460">MKSFVAASVLALVSASAATPSSPRYAKRTSPNGCGGDPGAVGVADTINRWNSDVVTVNSFLEVAPTLDLGNLLVQLEITLNAA</sequence>
<dbReference type="GeneID" id="25296215"/>
<dbReference type="AlphaFoldDB" id="A0A0D2IZZ1"/>
<evidence type="ECO:0000313" key="2">
    <source>
        <dbReference type="EMBL" id="KIX02205.1"/>
    </source>
</evidence>
<accession>A0A0D2IZZ1</accession>
<keyword evidence="1" id="KW-0732">Signal</keyword>
<evidence type="ECO:0000313" key="3">
    <source>
        <dbReference type="Proteomes" id="UP000053617"/>
    </source>
</evidence>
<name>A0A0D2IZZ1_9EURO</name>
<evidence type="ECO:0000256" key="1">
    <source>
        <dbReference type="SAM" id="SignalP"/>
    </source>
</evidence>
<organism evidence="2 3">
    <name type="scientific">Rhinocladiella mackenziei CBS 650.93</name>
    <dbReference type="NCBI Taxonomy" id="1442369"/>
    <lineage>
        <taxon>Eukaryota</taxon>
        <taxon>Fungi</taxon>
        <taxon>Dikarya</taxon>
        <taxon>Ascomycota</taxon>
        <taxon>Pezizomycotina</taxon>
        <taxon>Eurotiomycetes</taxon>
        <taxon>Chaetothyriomycetidae</taxon>
        <taxon>Chaetothyriales</taxon>
        <taxon>Herpotrichiellaceae</taxon>
        <taxon>Rhinocladiella</taxon>
    </lineage>
</organism>
<dbReference type="OrthoDB" id="2117996at2759"/>
<protein>
    <submittedName>
        <fullName evidence="2">Uncharacterized protein</fullName>
    </submittedName>
</protein>
<keyword evidence="3" id="KW-1185">Reference proteome</keyword>
<dbReference type="EMBL" id="KN847480">
    <property type="protein sequence ID" value="KIX02205.1"/>
    <property type="molecule type" value="Genomic_DNA"/>
</dbReference>
<reference evidence="2 3" key="1">
    <citation type="submission" date="2015-01" db="EMBL/GenBank/DDBJ databases">
        <title>The Genome Sequence of Rhinocladiella mackenzie CBS 650.93.</title>
        <authorList>
            <consortium name="The Broad Institute Genomics Platform"/>
            <person name="Cuomo C."/>
            <person name="de Hoog S."/>
            <person name="Gorbushina A."/>
            <person name="Stielow B."/>
            <person name="Teixiera M."/>
            <person name="Abouelleil A."/>
            <person name="Chapman S.B."/>
            <person name="Priest M."/>
            <person name="Young S.K."/>
            <person name="Wortman J."/>
            <person name="Nusbaum C."/>
            <person name="Birren B."/>
        </authorList>
    </citation>
    <scope>NUCLEOTIDE SEQUENCE [LARGE SCALE GENOMIC DNA]</scope>
    <source>
        <strain evidence="2 3">CBS 650.93</strain>
    </source>
</reference>
<gene>
    <name evidence="2" type="ORF">Z518_08144</name>
</gene>
<dbReference type="Proteomes" id="UP000053617">
    <property type="component" value="Unassembled WGS sequence"/>
</dbReference>
<dbReference type="VEuPathDB" id="FungiDB:Z518_08144"/>
<proteinExistence type="predicted"/>
<feature type="signal peptide" evidence="1">
    <location>
        <begin position="1"/>
        <end position="18"/>
    </location>
</feature>